<name>A0A7S2KMX6_BIGNA</name>
<reference evidence="1" key="1">
    <citation type="submission" date="2021-01" db="EMBL/GenBank/DDBJ databases">
        <authorList>
            <person name="Corre E."/>
            <person name="Pelletier E."/>
            <person name="Niang G."/>
            <person name="Scheremetjew M."/>
            <person name="Finn R."/>
            <person name="Kale V."/>
            <person name="Holt S."/>
            <person name="Cochrane G."/>
            <person name="Meng A."/>
            <person name="Brown T."/>
            <person name="Cohen L."/>
        </authorList>
    </citation>
    <scope>NUCLEOTIDE SEQUENCE</scope>
    <source>
        <strain evidence="1">CCMP1258.1</strain>
    </source>
</reference>
<dbReference type="EMBL" id="HBHA01001650">
    <property type="protein sequence ID" value="CAD9580383.1"/>
    <property type="molecule type" value="Transcribed_RNA"/>
</dbReference>
<gene>
    <name evidence="1" type="ORF">BIGN1055_LOCUS1044</name>
</gene>
<evidence type="ECO:0000313" key="1">
    <source>
        <dbReference type="EMBL" id="CAD9580383.1"/>
    </source>
</evidence>
<accession>A0A7S2KMX6</accession>
<dbReference type="InterPro" id="IPR029044">
    <property type="entry name" value="Nucleotide-diphossugar_trans"/>
</dbReference>
<dbReference type="SUPFAM" id="SSF53448">
    <property type="entry name" value="Nucleotide-diphospho-sugar transferases"/>
    <property type="match status" value="1"/>
</dbReference>
<protein>
    <submittedName>
        <fullName evidence="1">Uncharacterized protein</fullName>
    </submittedName>
</protein>
<dbReference type="AlphaFoldDB" id="A0A7S2KMX6"/>
<organism evidence="1">
    <name type="scientific">Bigelowiella natans</name>
    <name type="common">Pedinomonas minutissima</name>
    <name type="synonym">Chlorarachnion sp. (strain CCMP621)</name>
    <dbReference type="NCBI Taxonomy" id="227086"/>
    <lineage>
        <taxon>Eukaryota</taxon>
        <taxon>Sar</taxon>
        <taxon>Rhizaria</taxon>
        <taxon>Cercozoa</taxon>
        <taxon>Chlorarachniophyceae</taxon>
        <taxon>Bigelowiella</taxon>
    </lineage>
</organism>
<proteinExistence type="predicted"/>
<sequence length="345" mass="39571">MPTERVIQPPIQSPLGLTEEDHRIHIASAASKHPVNFTEFFDKYVERIGSPASDRGYERLDRQWFERLAIARNELNRKAIRAARFRISPDNKTEQTTYIPANMRKVPVLGLTVFHDDEKARFIDRLLRSIDTPIGTIVVTWYGNFSNEAHTVVRALRNGGYSHLIYDRLVINQYPFNMGFSFGVNEVIYEEMKAPWWLCVSYDIAYPMGVLGNIAELINSNLSLGEDIGIFSFDFIDHVNRPPWANFALTPHAIAKMGLFDENFVPVYFEDGDYEHRAVANEVRWVVKSSPSLKVIHGWADLKPHRSATLEDLERQQGSKIMKVLSAQREATHNAAYLDCEFKLV</sequence>